<organism evidence="1">
    <name type="scientific">Cacopsylla melanoneura</name>
    <dbReference type="NCBI Taxonomy" id="428564"/>
    <lineage>
        <taxon>Eukaryota</taxon>
        <taxon>Metazoa</taxon>
        <taxon>Ecdysozoa</taxon>
        <taxon>Arthropoda</taxon>
        <taxon>Hexapoda</taxon>
        <taxon>Insecta</taxon>
        <taxon>Pterygota</taxon>
        <taxon>Neoptera</taxon>
        <taxon>Paraneoptera</taxon>
        <taxon>Hemiptera</taxon>
        <taxon>Sternorrhyncha</taxon>
        <taxon>Psylloidea</taxon>
        <taxon>Psyllidae</taxon>
        <taxon>Psyllinae</taxon>
        <taxon>Cacopsylla</taxon>
    </lineage>
</organism>
<proteinExistence type="predicted"/>
<evidence type="ECO:0000313" key="1">
    <source>
        <dbReference type="EMBL" id="CAG6774164.1"/>
    </source>
</evidence>
<protein>
    <submittedName>
        <fullName evidence="1">Uncharacterized protein</fullName>
    </submittedName>
</protein>
<dbReference type="EMBL" id="HBUF01593828">
    <property type="protein sequence ID" value="CAG6774163.1"/>
    <property type="molecule type" value="Transcribed_RNA"/>
</dbReference>
<name>A0A8D9F2Q9_9HEMI</name>
<dbReference type="EMBL" id="HBUF01593829">
    <property type="protein sequence ID" value="CAG6774164.1"/>
    <property type="molecule type" value="Transcribed_RNA"/>
</dbReference>
<dbReference type="AlphaFoldDB" id="A0A8D9F2Q9"/>
<reference evidence="1" key="1">
    <citation type="submission" date="2021-05" db="EMBL/GenBank/DDBJ databases">
        <authorList>
            <person name="Alioto T."/>
            <person name="Alioto T."/>
            <person name="Gomez Garrido J."/>
        </authorList>
    </citation>
    <scope>NUCLEOTIDE SEQUENCE</scope>
</reference>
<accession>A0A8D9F2Q9</accession>
<sequence>MISWAVNGYFRLLPNNLNVPTYVRILPMYLQYLQLHTYYVFSSQYSGKDISISSSDDIRYQFTEAISPKSLLILTNTYLPTTTPSFTNLSSGFLTFHLQFNISCNTWQLLVVISTKLELFPRTLILFFVLKCSPIDIKEIIAYFQSLADLGGGGLLGSLDT</sequence>